<comment type="caution">
    <text evidence="1">The sequence shown here is derived from an EMBL/GenBank/DDBJ whole genome shotgun (WGS) entry which is preliminary data.</text>
</comment>
<accession>A0ABX2ZG09</accession>
<dbReference type="RefSeq" id="WP_068938639.1">
    <property type="nucleotide sequence ID" value="NZ_LYND01000066.1"/>
</dbReference>
<organism evidence="1 2">
    <name type="scientific">Paenibacillus polymyxa</name>
    <name type="common">Bacillus polymyxa</name>
    <dbReference type="NCBI Taxonomy" id="1406"/>
    <lineage>
        <taxon>Bacteria</taxon>
        <taxon>Bacillati</taxon>
        <taxon>Bacillota</taxon>
        <taxon>Bacilli</taxon>
        <taxon>Bacillales</taxon>
        <taxon>Paenibacillaceae</taxon>
        <taxon>Paenibacillus</taxon>
    </lineage>
</organism>
<reference evidence="2" key="1">
    <citation type="submission" date="2016-05" db="EMBL/GenBank/DDBJ databases">
        <title>Whole genome shotgun sequencing of cultured foodborne pathogen.</title>
        <authorList>
            <person name="Zheng J."/>
            <person name="Timme R."/>
            <person name="Allard M."/>
            <person name="Strain E."/>
            <person name="Luo Y."/>
            <person name="Brown E."/>
        </authorList>
    </citation>
    <scope>NUCLEOTIDE SEQUENCE [LARGE SCALE GENOMIC DNA]</scope>
    <source>
        <strain evidence="2">CFSAN034343</strain>
    </source>
</reference>
<keyword evidence="2" id="KW-1185">Reference proteome</keyword>
<protein>
    <submittedName>
        <fullName evidence="1">Uncharacterized protein</fullName>
    </submittedName>
</protein>
<sequence length="63" mass="7399">MFGLSDIYTFYTSEFCFCFPIEYLQWWEVGSQAMKDQFRAIVRRTNRLLAVGHRTRGDVGALV</sequence>
<evidence type="ECO:0000313" key="1">
    <source>
        <dbReference type="EMBL" id="ODA10538.1"/>
    </source>
</evidence>
<name>A0ABX2ZG09_PAEPO</name>
<dbReference type="Proteomes" id="UP000094974">
    <property type="component" value="Unassembled WGS sequence"/>
</dbReference>
<gene>
    <name evidence="1" type="ORF">A7312_23590</name>
</gene>
<evidence type="ECO:0000313" key="2">
    <source>
        <dbReference type="Proteomes" id="UP000094974"/>
    </source>
</evidence>
<dbReference type="EMBL" id="LYND01000066">
    <property type="protein sequence ID" value="ODA10538.1"/>
    <property type="molecule type" value="Genomic_DNA"/>
</dbReference>
<proteinExistence type="predicted"/>